<name>A0A8X6Y4P1_9ARAC</name>
<protein>
    <submittedName>
        <fullName evidence="2">Uncharacterized protein</fullName>
    </submittedName>
</protein>
<keyword evidence="3" id="KW-1185">Reference proteome</keyword>
<evidence type="ECO:0000313" key="2">
    <source>
        <dbReference type="EMBL" id="GFY65995.1"/>
    </source>
</evidence>
<keyword evidence="1" id="KW-0472">Membrane</keyword>
<proteinExistence type="predicted"/>
<dbReference type="AlphaFoldDB" id="A0A8X6Y4P1"/>
<feature type="transmembrane region" description="Helical" evidence="1">
    <location>
        <begin position="48"/>
        <end position="69"/>
    </location>
</feature>
<keyword evidence="1" id="KW-1133">Transmembrane helix</keyword>
<reference evidence="2" key="1">
    <citation type="submission" date="2020-08" db="EMBL/GenBank/DDBJ databases">
        <title>Multicomponent nature underlies the extraordinary mechanical properties of spider dragline silk.</title>
        <authorList>
            <person name="Kono N."/>
            <person name="Nakamura H."/>
            <person name="Mori M."/>
            <person name="Yoshida Y."/>
            <person name="Ohtoshi R."/>
            <person name="Malay A.D."/>
            <person name="Moran D.A.P."/>
            <person name="Tomita M."/>
            <person name="Numata K."/>
            <person name="Arakawa K."/>
        </authorList>
    </citation>
    <scope>NUCLEOTIDE SEQUENCE</scope>
</reference>
<organism evidence="2 3">
    <name type="scientific">Trichonephila inaurata madagascariensis</name>
    <dbReference type="NCBI Taxonomy" id="2747483"/>
    <lineage>
        <taxon>Eukaryota</taxon>
        <taxon>Metazoa</taxon>
        <taxon>Ecdysozoa</taxon>
        <taxon>Arthropoda</taxon>
        <taxon>Chelicerata</taxon>
        <taxon>Arachnida</taxon>
        <taxon>Araneae</taxon>
        <taxon>Araneomorphae</taxon>
        <taxon>Entelegynae</taxon>
        <taxon>Araneoidea</taxon>
        <taxon>Nephilidae</taxon>
        <taxon>Trichonephila</taxon>
        <taxon>Trichonephila inaurata</taxon>
    </lineage>
</organism>
<evidence type="ECO:0000313" key="3">
    <source>
        <dbReference type="Proteomes" id="UP000886998"/>
    </source>
</evidence>
<keyword evidence="1" id="KW-0812">Transmembrane</keyword>
<gene>
    <name evidence="2" type="ORF">TNIN_258471</name>
</gene>
<evidence type="ECO:0000256" key="1">
    <source>
        <dbReference type="SAM" id="Phobius"/>
    </source>
</evidence>
<comment type="caution">
    <text evidence="2">The sequence shown here is derived from an EMBL/GenBank/DDBJ whole genome shotgun (WGS) entry which is preliminary data.</text>
</comment>
<dbReference type="EMBL" id="BMAV01015800">
    <property type="protein sequence ID" value="GFY65995.1"/>
    <property type="molecule type" value="Genomic_DNA"/>
</dbReference>
<sequence length="92" mass="11084">MNRNGYLNHWSIFWQYCVMLKHSNIFLSHRISVLEDLFKFLLLFVNDVWLKCILFLIVVNILLFNGFGLKEYNSKKLIINKYKIIAEDVQSR</sequence>
<dbReference type="Proteomes" id="UP000886998">
    <property type="component" value="Unassembled WGS sequence"/>
</dbReference>
<accession>A0A8X6Y4P1</accession>